<dbReference type="Gene3D" id="3.30.565.10">
    <property type="entry name" value="Histidine kinase-like ATPase, C-terminal domain"/>
    <property type="match status" value="1"/>
</dbReference>
<keyword evidence="10" id="KW-1133">Transmembrane helix</keyword>
<dbReference type="Gene3D" id="1.25.40.10">
    <property type="entry name" value="Tetratricopeptide repeat domain"/>
    <property type="match status" value="2"/>
</dbReference>
<proteinExistence type="predicted"/>
<feature type="repeat" description="TPR" evidence="9">
    <location>
        <begin position="285"/>
        <end position="318"/>
    </location>
</feature>
<dbReference type="EC" id="2.7.13.3" evidence="2"/>
<comment type="caution">
    <text evidence="12">The sequence shown here is derived from an EMBL/GenBank/DDBJ whole genome shotgun (WGS) entry which is preliminary data.</text>
</comment>
<evidence type="ECO:0000256" key="1">
    <source>
        <dbReference type="ARBA" id="ARBA00000085"/>
    </source>
</evidence>
<keyword evidence="8" id="KW-0902">Two-component regulatory system</keyword>
<accession>A0A931EAH7</accession>
<dbReference type="SMART" id="SM00387">
    <property type="entry name" value="HATPase_c"/>
    <property type="match status" value="1"/>
</dbReference>
<dbReference type="Pfam" id="PF02518">
    <property type="entry name" value="HATPase_c"/>
    <property type="match status" value="1"/>
</dbReference>
<gene>
    <name evidence="12" type="ORF">I5907_10945</name>
</gene>
<feature type="domain" description="Histidine kinase" evidence="11">
    <location>
        <begin position="477"/>
        <end position="667"/>
    </location>
</feature>
<dbReference type="AlphaFoldDB" id="A0A931EAH7"/>
<dbReference type="CDD" id="cd16917">
    <property type="entry name" value="HATPase_UhpB-NarQ-NarX-like"/>
    <property type="match status" value="1"/>
</dbReference>
<evidence type="ECO:0000313" key="12">
    <source>
        <dbReference type="EMBL" id="MBG9376756.1"/>
    </source>
</evidence>
<keyword evidence="10" id="KW-0472">Membrane</keyword>
<keyword evidence="3" id="KW-0597">Phosphoprotein</keyword>
<feature type="transmembrane region" description="Helical" evidence="10">
    <location>
        <begin position="436"/>
        <end position="456"/>
    </location>
</feature>
<evidence type="ECO:0000256" key="5">
    <source>
        <dbReference type="ARBA" id="ARBA00022741"/>
    </source>
</evidence>
<evidence type="ECO:0000256" key="7">
    <source>
        <dbReference type="ARBA" id="ARBA00022840"/>
    </source>
</evidence>
<evidence type="ECO:0000256" key="10">
    <source>
        <dbReference type="SAM" id="Phobius"/>
    </source>
</evidence>
<dbReference type="Proteomes" id="UP000628448">
    <property type="component" value="Unassembled WGS sequence"/>
</dbReference>
<evidence type="ECO:0000256" key="3">
    <source>
        <dbReference type="ARBA" id="ARBA00022553"/>
    </source>
</evidence>
<dbReference type="SUPFAM" id="SSF55874">
    <property type="entry name" value="ATPase domain of HSP90 chaperone/DNA topoisomerase II/histidine kinase"/>
    <property type="match status" value="1"/>
</dbReference>
<keyword evidence="6" id="KW-0418">Kinase</keyword>
<dbReference type="GO" id="GO:0016020">
    <property type="term" value="C:membrane"/>
    <property type="evidence" value="ECO:0007669"/>
    <property type="project" value="InterPro"/>
</dbReference>
<dbReference type="RefSeq" id="WP_196990752.1">
    <property type="nucleotide sequence ID" value="NZ_JADWYR010000001.1"/>
</dbReference>
<reference evidence="12" key="1">
    <citation type="submission" date="2020-11" db="EMBL/GenBank/DDBJ databases">
        <title>Bacterial whole genome sequence for Panacibacter sp. DH6.</title>
        <authorList>
            <person name="Le V."/>
            <person name="Ko S."/>
            <person name="Ahn C.-Y."/>
            <person name="Oh H.-M."/>
        </authorList>
    </citation>
    <scope>NUCLEOTIDE SEQUENCE</scope>
    <source>
        <strain evidence="12">DH6</strain>
    </source>
</reference>
<evidence type="ECO:0000256" key="8">
    <source>
        <dbReference type="ARBA" id="ARBA00023012"/>
    </source>
</evidence>
<dbReference type="InterPro" id="IPR005467">
    <property type="entry name" value="His_kinase_dom"/>
</dbReference>
<dbReference type="GO" id="GO:0046983">
    <property type="term" value="F:protein dimerization activity"/>
    <property type="evidence" value="ECO:0007669"/>
    <property type="project" value="InterPro"/>
</dbReference>
<dbReference type="PANTHER" id="PTHR24421:SF10">
    <property type="entry name" value="NITRATE_NITRITE SENSOR PROTEIN NARQ"/>
    <property type="match status" value="1"/>
</dbReference>
<dbReference type="PANTHER" id="PTHR24421">
    <property type="entry name" value="NITRATE/NITRITE SENSOR PROTEIN NARX-RELATED"/>
    <property type="match status" value="1"/>
</dbReference>
<evidence type="ECO:0000256" key="2">
    <source>
        <dbReference type="ARBA" id="ARBA00012438"/>
    </source>
</evidence>
<dbReference type="GO" id="GO:0005524">
    <property type="term" value="F:ATP binding"/>
    <property type="evidence" value="ECO:0007669"/>
    <property type="project" value="UniProtKB-KW"/>
</dbReference>
<evidence type="ECO:0000256" key="4">
    <source>
        <dbReference type="ARBA" id="ARBA00022679"/>
    </source>
</evidence>
<dbReference type="InterPro" id="IPR003594">
    <property type="entry name" value="HATPase_dom"/>
</dbReference>
<keyword evidence="5" id="KW-0547">Nucleotide-binding</keyword>
<dbReference type="PROSITE" id="PS50005">
    <property type="entry name" value="TPR"/>
    <property type="match status" value="1"/>
</dbReference>
<name>A0A931EAH7_9BACT</name>
<dbReference type="PROSITE" id="PS50109">
    <property type="entry name" value="HIS_KIN"/>
    <property type="match status" value="1"/>
</dbReference>
<dbReference type="InterPro" id="IPR011990">
    <property type="entry name" value="TPR-like_helical_dom_sf"/>
</dbReference>
<dbReference type="SUPFAM" id="SSF48452">
    <property type="entry name" value="TPR-like"/>
    <property type="match status" value="2"/>
</dbReference>
<keyword evidence="4" id="KW-0808">Transferase</keyword>
<dbReference type="InterPro" id="IPR019734">
    <property type="entry name" value="TPR_rpt"/>
</dbReference>
<keyword evidence="7" id="KW-0067">ATP-binding</keyword>
<dbReference type="InterPro" id="IPR036890">
    <property type="entry name" value="HATPase_C_sf"/>
</dbReference>
<evidence type="ECO:0000256" key="9">
    <source>
        <dbReference type="PROSITE-ProRule" id="PRU00339"/>
    </source>
</evidence>
<keyword evidence="10" id="KW-0812">Transmembrane</keyword>
<evidence type="ECO:0000256" key="6">
    <source>
        <dbReference type="ARBA" id="ARBA00022777"/>
    </source>
</evidence>
<evidence type="ECO:0000259" key="11">
    <source>
        <dbReference type="PROSITE" id="PS50109"/>
    </source>
</evidence>
<dbReference type="SMART" id="SM00028">
    <property type="entry name" value="TPR"/>
    <property type="match status" value="6"/>
</dbReference>
<sequence length="667" mass="75616">MRKYILLMATLTCTVTKAQVADSLKHLLALPQPDTVRIGLYVKIAEAAEDSTALWYADSAIAHGKRLLTNATGKMQAALYNYMSDAIYFKGIYFANTEAYTEAISSLNDALQFARKANNLFSEAQILNDIGVCKYYKGDIIATVDYLKRSLAIRETLNDDAQLRNAYNNIAFIYKETGLIEESLELNFKSLALAEKMKNETDISTSLNNIGQVYHQQLLDYSKGLEYYKRSLAIREKRGNKKDMGLIKNNIATLYGDMGNFAEAIRNYKESLALRREANHKYGVVQTLSNLAYNYIETGDYNNARAALAESLELNKSLQDDDLQESLHYNYAKLYDTLKMPDSALFHALASHRICLSLGNPLDISKSALMISNLYSEEHEYEQSLVFYKLYKRMQDSTLNSNLKKQGIKSELEYEYLKKKNESDKIFNEQLARKNLYTWLLVVLLIATAVIAYVLYKRRVLKQRLTEVEIRNKIASDLHDDVGSTLSSIRMYSDIVKHQPNQTPVSAELLDKISSNSKEMIETMSDIVWMIKPGNDDFSSVQGRMINFANELCIPAGINFEFNCEQTADILSMNMELRRDIYLIFKEAINNAVKYAGCQNIRVSINIAGDRLRISISDDGKGFDVANAKNGNGLSNMRKRVEIHRGKFTIKSNVNEGAEIIADLPLQ</sequence>
<dbReference type="EMBL" id="JADWYR010000001">
    <property type="protein sequence ID" value="MBG9376756.1"/>
    <property type="molecule type" value="Genomic_DNA"/>
</dbReference>
<dbReference type="Pfam" id="PF13424">
    <property type="entry name" value="TPR_12"/>
    <property type="match status" value="2"/>
</dbReference>
<dbReference type="InterPro" id="IPR011712">
    <property type="entry name" value="Sig_transdc_His_kin_sub3_dim/P"/>
</dbReference>
<dbReference type="InterPro" id="IPR050482">
    <property type="entry name" value="Sensor_HK_TwoCompSys"/>
</dbReference>
<organism evidence="12 13">
    <name type="scientific">Panacibacter microcysteis</name>
    <dbReference type="NCBI Taxonomy" id="2793269"/>
    <lineage>
        <taxon>Bacteria</taxon>
        <taxon>Pseudomonadati</taxon>
        <taxon>Bacteroidota</taxon>
        <taxon>Chitinophagia</taxon>
        <taxon>Chitinophagales</taxon>
        <taxon>Chitinophagaceae</taxon>
        <taxon>Panacibacter</taxon>
    </lineage>
</organism>
<protein>
    <recommendedName>
        <fullName evidence="2">histidine kinase</fullName>
        <ecNumber evidence="2">2.7.13.3</ecNumber>
    </recommendedName>
</protein>
<dbReference type="Pfam" id="PF07730">
    <property type="entry name" value="HisKA_3"/>
    <property type="match status" value="1"/>
</dbReference>
<evidence type="ECO:0000313" key="13">
    <source>
        <dbReference type="Proteomes" id="UP000628448"/>
    </source>
</evidence>
<keyword evidence="13" id="KW-1185">Reference proteome</keyword>
<keyword evidence="9" id="KW-0802">TPR repeat</keyword>
<dbReference type="Gene3D" id="1.20.5.1930">
    <property type="match status" value="1"/>
</dbReference>
<dbReference type="GO" id="GO:0000155">
    <property type="term" value="F:phosphorelay sensor kinase activity"/>
    <property type="evidence" value="ECO:0007669"/>
    <property type="project" value="InterPro"/>
</dbReference>
<comment type="catalytic activity">
    <reaction evidence="1">
        <text>ATP + protein L-histidine = ADP + protein N-phospho-L-histidine.</text>
        <dbReference type="EC" id="2.7.13.3"/>
    </reaction>
</comment>